<gene>
    <name evidence="3" type="ORF">CPAV1605_59</name>
</gene>
<evidence type="ECO:0000256" key="1">
    <source>
        <dbReference type="SAM" id="Phobius"/>
    </source>
</evidence>
<evidence type="ECO:0000259" key="2">
    <source>
        <dbReference type="PROSITE" id="PS50089"/>
    </source>
</evidence>
<keyword evidence="1" id="KW-1133">Transmembrane helix</keyword>
<dbReference type="Gene3D" id="3.30.40.10">
    <property type="entry name" value="Zinc/RING finger domain, C3HC4 (zinc finger)"/>
    <property type="match status" value="1"/>
</dbReference>
<sequence length="165" mass="19265">MNEVLQIEPKLNDEHRIWINVRSDNFDPINIPPKSQDDLFYNIGENIIKCPICYEVMWSETKKLQCNECNKILCNNCLENIKQVSYRNNRNINCPFCRNIIEVVHRPNIRQNIPRMNPGLIGFAAILNIIPNNRNNNVSMIVSTIILVILMFSLIMLGIVIMYYV</sequence>
<reference evidence="3" key="1">
    <citation type="submission" date="2019-09" db="EMBL/GenBank/DDBJ databases">
        <authorList>
            <person name="Needham M D."/>
        </authorList>
    </citation>
    <scope>NUCLEOTIDE SEQUENCE</scope>
</reference>
<dbReference type="InterPro" id="IPR013083">
    <property type="entry name" value="Znf_RING/FYVE/PHD"/>
</dbReference>
<dbReference type="PROSITE" id="PS50089">
    <property type="entry name" value="ZF_RING_2"/>
    <property type="match status" value="1"/>
</dbReference>
<keyword evidence="1" id="KW-0812">Transmembrane</keyword>
<evidence type="ECO:0000313" key="3">
    <source>
        <dbReference type="EMBL" id="VVU94337.1"/>
    </source>
</evidence>
<dbReference type="AlphaFoldDB" id="A0A5E8CH36"/>
<dbReference type="InterPro" id="IPR001841">
    <property type="entry name" value="Znf_RING"/>
</dbReference>
<organism evidence="3">
    <name type="scientific">seawater metagenome</name>
    <dbReference type="NCBI Taxonomy" id="1561972"/>
    <lineage>
        <taxon>unclassified sequences</taxon>
        <taxon>metagenomes</taxon>
        <taxon>ecological metagenomes</taxon>
    </lineage>
</organism>
<name>A0A5E8CH36_9ZZZZ</name>
<dbReference type="EMBL" id="CABVLZ010000001">
    <property type="protein sequence ID" value="VVU94337.1"/>
    <property type="molecule type" value="Genomic_DNA"/>
</dbReference>
<protein>
    <recommendedName>
        <fullName evidence="2">RING-type domain-containing protein</fullName>
    </recommendedName>
</protein>
<dbReference type="SUPFAM" id="SSF57850">
    <property type="entry name" value="RING/U-box"/>
    <property type="match status" value="1"/>
</dbReference>
<accession>A0A5E8CH36</accession>
<proteinExistence type="predicted"/>
<keyword evidence="1" id="KW-0472">Membrane</keyword>
<feature type="transmembrane region" description="Helical" evidence="1">
    <location>
        <begin position="140"/>
        <end position="164"/>
    </location>
</feature>
<feature type="domain" description="RING-type" evidence="2">
    <location>
        <begin position="50"/>
        <end position="98"/>
    </location>
</feature>